<dbReference type="Proteomes" id="UP000789396">
    <property type="component" value="Unassembled WGS sequence"/>
</dbReference>
<proteinExistence type="predicted"/>
<feature type="compositionally biased region" description="Basic and acidic residues" evidence="1">
    <location>
        <begin position="242"/>
        <end position="255"/>
    </location>
</feature>
<organism evidence="2 3">
    <name type="scientific">Racocetra fulgida</name>
    <dbReference type="NCBI Taxonomy" id="60492"/>
    <lineage>
        <taxon>Eukaryota</taxon>
        <taxon>Fungi</taxon>
        <taxon>Fungi incertae sedis</taxon>
        <taxon>Mucoromycota</taxon>
        <taxon>Glomeromycotina</taxon>
        <taxon>Glomeromycetes</taxon>
        <taxon>Diversisporales</taxon>
        <taxon>Gigasporaceae</taxon>
        <taxon>Racocetra</taxon>
    </lineage>
</organism>
<feature type="non-terminal residue" evidence="2">
    <location>
        <position position="307"/>
    </location>
</feature>
<name>A0A9N9NND2_9GLOM</name>
<comment type="caution">
    <text evidence="2">The sequence shown here is derived from an EMBL/GenBank/DDBJ whole genome shotgun (WGS) entry which is preliminary data.</text>
</comment>
<feature type="region of interest" description="Disordered" evidence="1">
    <location>
        <begin position="193"/>
        <end position="212"/>
    </location>
</feature>
<accession>A0A9N9NND2</accession>
<dbReference type="EMBL" id="CAJVPZ010035413">
    <property type="protein sequence ID" value="CAG8749021.1"/>
    <property type="molecule type" value="Genomic_DNA"/>
</dbReference>
<feature type="region of interest" description="Disordered" evidence="1">
    <location>
        <begin position="283"/>
        <end position="307"/>
    </location>
</feature>
<keyword evidence="3" id="KW-1185">Reference proteome</keyword>
<gene>
    <name evidence="2" type="ORF">RFULGI_LOCUS13463</name>
</gene>
<sequence>MAHFFNPTPQYNPFNQPDQSAAIENLVAQTKALIQQIQITCAPYAYSNNAFQPPNDIIENPTTFKKRELQPTSMKPVGKIFPKKTLCPRCRRRNHPILKCPDVKHLDEKQIPEALKFTLGLLENIITVEKFGIKERTQPPSSIETPCKKVHPDKSSPPAATKALESYDVPEVDPEVALEDITDSYLEDLDTWLPEPKNDHPPRMNDKEKDNDGKTIFDENNEGVICQIEKFVSDKEILKTEDNKEKEKELIRESETYPLRGNFDEPIVDLDKAPEIEPEDANALANGESKLKNENHGLAYSSKKEGE</sequence>
<evidence type="ECO:0000256" key="1">
    <source>
        <dbReference type="SAM" id="MobiDB-lite"/>
    </source>
</evidence>
<feature type="compositionally biased region" description="Basic and acidic residues" evidence="1">
    <location>
        <begin position="196"/>
        <end position="212"/>
    </location>
</feature>
<protein>
    <submittedName>
        <fullName evidence="2">6314_t:CDS:1</fullName>
    </submittedName>
</protein>
<evidence type="ECO:0000313" key="2">
    <source>
        <dbReference type="EMBL" id="CAG8749021.1"/>
    </source>
</evidence>
<feature type="region of interest" description="Disordered" evidence="1">
    <location>
        <begin position="137"/>
        <end position="168"/>
    </location>
</feature>
<reference evidence="2" key="1">
    <citation type="submission" date="2021-06" db="EMBL/GenBank/DDBJ databases">
        <authorList>
            <person name="Kallberg Y."/>
            <person name="Tangrot J."/>
            <person name="Rosling A."/>
        </authorList>
    </citation>
    <scope>NUCLEOTIDE SEQUENCE</scope>
    <source>
        <strain evidence="2">IN212</strain>
    </source>
</reference>
<feature type="region of interest" description="Disordered" evidence="1">
    <location>
        <begin position="242"/>
        <end position="265"/>
    </location>
</feature>
<evidence type="ECO:0000313" key="3">
    <source>
        <dbReference type="Proteomes" id="UP000789396"/>
    </source>
</evidence>
<dbReference type="AlphaFoldDB" id="A0A9N9NND2"/>